<protein>
    <submittedName>
        <fullName evidence="2">Uncharacterized protein</fullName>
    </submittedName>
</protein>
<dbReference type="EMBL" id="KI894022">
    <property type="protein sequence ID" value="OCF24314.1"/>
    <property type="molecule type" value="Genomic_DNA"/>
</dbReference>
<keyword evidence="4" id="KW-1185">Reference proteome</keyword>
<reference evidence="2" key="1">
    <citation type="submission" date="2013-07" db="EMBL/GenBank/DDBJ databases">
        <title>The Genome Sequence of Cryptococcus bestiolae CBS10118.</title>
        <authorList>
            <consortium name="The Broad Institute Genome Sequencing Platform"/>
            <person name="Cuomo C."/>
            <person name="Litvintseva A."/>
            <person name="Chen Y."/>
            <person name="Heitman J."/>
            <person name="Sun S."/>
            <person name="Springer D."/>
            <person name="Dromer F."/>
            <person name="Young S.K."/>
            <person name="Zeng Q."/>
            <person name="Gargeya S."/>
            <person name="Fitzgerald M."/>
            <person name="Abouelleil A."/>
            <person name="Alvarado L."/>
            <person name="Berlin A.M."/>
            <person name="Chapman S.B."/>
            <person name="Dewar J."/>
            <person name="Goldberg J."/>
            <person name="Griggs A."/>
            <person name="Gujja S."/>
            <person name="Hansen M."/>
            <person name="Howarth C."/>
            <person name="Imamovic A."/>
            <person name="Larimer J."/>
            <person name="McCowan C."/>
            <person name="Murphy C."/>
            <person name="Pearson M."/>
            <person name="Priest M."/>
            <person name="Roberts A."/>
            <person name="Saif S."/>
            <person name="Shea T."/>
            <person name="Sykes S."/>
            <person name="Wortman J."/>
            <person name="Nusbaum C."/>
            <person name="Birren B."/>
        </authorList>
    </citation>
    <scope>NUCLEOTIDE SEQUENCE [LARGE SCALE GENOMIC DNA]</scope>
    <source>
        <strain evidence="2">CBS 10118</strain>
    </source>
</reference>
<reference evidence="2" key="3">
    <citation type="submission" date="2014-01" db="EMBL/GenBank/DDBJ databases">
        <title>Evolution of pathogenesis and genome organization in the Tremellales.</title>
        <authorList>
            <person name="Cuomo C."/>
            <person name="Litvintseva A."/>
            <person name="Heitman J."/>
            <person name="Chen Y."/>
            <person name="Sun S."/>
            <person name="Springer D."/>
            <person name="Dromer F."/>
            <person name="Young S."/>
            <person name="Zeng Q."/>
            <person name="Chapman S."/>
            <person name="Gujja S."/>
            <person name="Saif S."/>
            <person name="Birren B."/>
        </authorList>
    </citation>
    <scope>NUCLEOTIDE SEQUENCE</scope>
    <source>
        <strain evidence="2">CBS 10118</strain>
    </source>
</reference>
<dbReference type="VEuPathDB" id="FungiDB:I302_05773"/>
<dbReference type="Proteomes" id="UP000092730">
    <property type="component" value="Chromosome 5"/>
</dbReference>
<accession>A0A1B9FZW3</accession>
<evidence type="ECO:0000256" key="1">
    <source>
        <dbReference type="SAM" id="MobiDB-lite"/>
    </source>
</evidence>
<evidence type="ECO:0000313" key="2">
    <source>
        <dbReference type="EMBL" id="OCF24314.1"/>
    </source>
</evidence>
<dbReference type="AlphaFoldDB" id="A0A1B9FZW3"/>
<evidence type="ECO:0000313" key="4">
    <source>
        <dbReference type="Proteomes" id="UP000092730"/>
    </source>
</evidence>
<organism evidence="2">
    <name type="scientific">Kwoniella bestiolae CBS 10118</name>
    <dbReference type="NCBI Taxonomy" id="1296100"/>
    <lineage>
        <taxon>Eukaryota</taxon>
        <taxon>Fungi</taxon>
        <taxon>Dikarya</taxon>
        <taxon>Basidiomycota</taxon>
        <taxon>Agaricomycotina</taxon>
        <taxon>Tremellomycetes</taxon>
        <taxon>Tremellales</taxon>
        <taxon>Cryptococcaceae</taxon>
        <taxon>Kwoniella</taxon>
    </lineage>
</organism>
<proteinExistence type="predicted"/>
<feature type="region of interest" description="Disordered" evidence="1">
    <location>
        <begin position="87"/>
        <end position="107"/>
    </location>
</feature>
<evidence type="ECO:0000313" key="3">
    <source>
        <dbReference type="EMBL" id="WVW84929.1"/>
    </source>
</evidence>
<name>A0A1B9FZW3_9TREE</name>
<gene>
    <name evidence="2" type="ORF">I302_05773</name>
    <name evidence="3" type="ORF">I302_106965</name>
</gene>
<dbReference type="KEGG" id="kbi:30210172"/>
<dbReference type="GeneID" id="30210172"/>
<dbReference type="RefSeq" id="XP_019045384.1">
    <property type="nucleotide sequence ID" value="XM_019192387.1"/>
</dbReference>
<dbReference type="OrthoDB" id="2572490at2759"/>
<reference evidence="3" key="4">
    <citation type="submission" date="2024-02" db="EMBL/GenBank/DDBJ databases">
        <title>Comparative genomics of Cryptococcus and Kwoniella reveals pathogenesis evolution and contrasting modes of karyotype evolution via chromosome fusion or intercentromeric recombination.</title>
        <authorList>
            <person name="Coelho M.A."/>
            <person name="David-Palma M."/>
            <person name="Shea T."/>
            <person name="Bowers K."/>
            <person name="McGinley-Smith S."/>
            <person name="Mohammad A.W."/>
            <person name="Gnirke A."/>
            <person name="Yurkov A.M."/>
            <person name="Nowrousian M."/>
            <person name="Sun S."/>
            <person name="Cuomo C.A."/>
            <person name="Heitman J."/>
        </authorList>
    </citation>
    <scope>NUCLEOTIDE SEQUENCE</scope>
    <source>
        <strain evidence="3">CBS 10118</strain>
    </source>
</reference>
<dbReference type="EMBL" id="CP144545">
    <property type="protein sequence ID" value="WVW84929.1"/>
    <property type="molecule type" value="Genomic_DNA"/>
</dbReference>
<sequence length="548" mass="61885">MVNHCDLSSQADVIEHELVFPSFLTIPPGIHVKPIETWEDYGVWLPQAGKSLEISQHSPVLATPCDNNDTRLVLVGHPFAGITFEEKEEARRTKRRHADHRKKDAAGRPGFRVTKEECWLIGYDSSWQEPEGTSKSDYDESIPPFTRLLSATRDFEYSRHAEFQFTRSKRLFQLLRNAFGLRPSFKGNHWPGSGPRGFEYVAPTGHLSQGTEYASFQDHDQQPHADEICVLLTDPETCVRGILALARREAEAGWDFEPAYKFTVITAAFMSFLVYYDVLPEATLAPALKRACDVARSAPQALLDAKTLEDQLGIGTGWNRANWTLFGGSWGGAERGGPERDRISWTEPNVGQEDSHKKADDGGWYVEPIADNRPVPLTKEEACPHLMPFVQPLILKDISLIEYIPYARRRVVAILPPVAQQHGIPVYATRCHRLVTVPAPWTPKEKWRTRDTHKDDSDIDEEVTDITTSLPLDREKATIDEPDHVIIWVEGLEDASLANRLIGAGLRGRWGLVGLRNGSEEEYTQWWAFKSKDYVLPSFWDSPHNAAS</sequence>
<reference evidence="3" key="2">
    <citation type="submission" date="2013-07" db="EMBL/GenBank/DDBJ databases">
        <authorList>
            <consortium name="The Broad Institute Genome Sequencing Platform"/>
            <person name="Cuomo C."/>
            <person name="Litvintseva A."/>
            <person name="Chen Y."/>
            <person name="Heitman J."/>
            <person name="Sun S."/>
            <person name="Springer D."/>
            <person name="Dromer F."/>
            <person name="Young S.K."/>
            <person name="Zeng Q."/>
            <person name="Gargeya S."/>
            <person name="Fitzgerald M."/>
            <person name="Abouelleil A."/>
            <person name="Alvarado L."/>
            <person name="Berlin A.M."/>
            <person name="Chapman S.B."/>
            <person name="Dewar J."/>
            <person name="Goldberg J."/>
            <person name="Griggs A."/>
            <person name="Gujja S."/>
            <person name="Hansen M."/>
            <person name="Howarth C."/>
            <person name="Imamovic A."/>
            <person name="Larimer J."/>
            <person name="McCowan C."/>
            <person name="Murphy C."/>
            <person name="Pearson M."/>
            <person name="Priest M."/>
            <person name="Roberts A."/>
            <person name="Saif S."/>
            <person name="Shea T."/>
            <person name="Sykes S."/>
            <person name="Wortman J."/>
            <person name="Nusbaum C."/>
            <person name="Birren B."/>
        </authorList>
    </citation>
    <scope>NUCLEOTIDE SEQUENCE</scope>
    <source>
        <strain evidence="3">CBS 10118</strain>
    </source>
</reference>